<feature type="non-terminal residue" evidence="10">
    <location>
        <position position="1"/>
    </location>
</feature>
<protein>
    <submittedName>
        <fullName evidence="10">Peptidyl-Lys metalloendopeptidase</fullName>
    </submittedName>
</protein>
<gene>
    <name evidence="10" type="ORF">RHS03_09860</name>
</gene>
<evidence type="ECO:0000256" key="1">
    <source>
        <dbReference type="ARBA" id="ARBA00001947"/>
    </source>
</evidence>
<feature type="signal peptide" evidence="8">
    <location>
        <begin position="1"/>
        <end position="16"/>
    </location>
</feature>
<evidence type="ECO:0000256" key="3">
    <source>
        <dbReference type="ARBA" id="ARBA00022670"/>
    </source>
</evidence>
<dbReference type="OrthoDB" id="412874at2759"/>
<dbReference type="AlphaFoldDB" id="A0A8H7HJS7"/>
<name>A0A8H7HJS7_9AGAM</name>
<dbReference type="SMART" id="SM01351">
    <property type="entry name" value="Aspzincin_M35"/>
    <property type="match status" value="1"/>
</dbReference>
<evidence type="ECO:0000256" key="4">
    <source>
        <dbReference type="ARBA" id="ARBA00022723"/>
    </source>
</evidence>
<proteinExistence type="inferred from homology"/>
<dbReference type="Pfam" id="PF14521">
    <property type="entry name" value="Aspzincin_M35"/>
    <property type="match status" value="1"/>
</dbReference>
<evidence type="ECO:0000256" key="6">
    <source>
        <dbReference type="ARBA" id="ARBA00022833"/>
    </source>
</evidence>
<dbReference type="Gene3D" id="2.60.40.2970">
    <property type="match status" value="1"/>
</dbReference>
<dbReference type="PANTHER" id="PTHR37016">
    <property type="match status" value="1"/>
</dbReference>
<dbReference type="InterPro" id="IPR050414">
    <property type="entry name" value="Fungal_M35_metalloproteases"/>
</dbReference>
<evidence type="ECO:0000256" key="5">
    <source>
        <dbReference type="ARBA" id="ARBA00022801"/>
    </source>
</evidence>
<evidence type="ECO:0000313" key="10">
    <source>
        <dbReference type="EMBL" id="KAF8687877.1"/>
    </source>
</evidence>
<evidence type="ECO:0000256" key="2">
    <source>
        <dbReference type="ARBA" id="ARBA00010279"/>
    </source>
</evidence>
<comment type="similarity">
    <text evidence="2">Belongs to the peptidase M35 family.</text>
</comment>
<evidence type="ECO:0000259" key="9">
    <source>
        <dbReference type="SMART" id="SM01351"/>
    </source>
</evidence>
<dbReference type="PANTHER" id="PTHR37016:SF3">
    <property type="entry name" value="NEUTRAL PROTEASE 2-RELATED"/>
    <property type="match status" value="1"/>
</dbReference>
<keyword evidence="6" id="KW-0862">Zinc</keyword>
<keyword evidence="5" id="KW-0378">Hydrolase</keyword>
<feature type="chain" id="PRO_5034137980" evidence="8">
    <location>
        <begin position="17"/>
        <end position="392"/>
    </location>
</feature>
<dbReference type="GO" id="GO:0004222">
    <property type="term" value="F:metalloendopeptidase activity"/>
    <property type="evidence" value="ECO:0007669"/>
    <property type="project" value="InterPro"/>
</dbReference>
<sequence length="392" mass="44768">MRYTLISLLFVQLVLAATLVHNDEVPILKLNVDTKLAVRSSSDNIRVEFTITNTGRETYNILKTPTSLISTEFSTNKFYPEKKDSSRRSPIFKGIKLKWDADRAAKGNNILKLLPDRPVTFTHEFSKLYDFARSGPGVYKLLPLSVLQLIDEKGNHVLGQFDPPPTAEIIINQQLLNNLTHSSTSGITHNGYHRADALQFRANCDTAQRAAINTAIADAQQLSANSLARLRQQGIPAWRELPRTWFGSYQEERVYNARQTMRLITAPFNAYMYHCSCPETEEFQDVYAYVMEDHAPNDIHLCPSFFEASTRGYNSQAGIIIHEASHLQADTEDYAYGFRECRYWASRFPEQAIENADNYEYYCESLWNTVPLVASGWFAQATEHLFKTLVLW</sequence>
<evidence type="ECO:0000313" key="11">
    <source>
        <dbReference type="Proteomes" id="UP000602905"/>
    </source>
</evidence>
<reference evidence="10" key="1">
    <citation type="submission" date="2020-09" db="EMBL/GenBank/DDBJ databases">
        <title>Comparative genome analyses of four rice-infecting Rhizoctonia solani isolates reveal extensive enrichment of homogalacturonan modification genes.</title>
        <authorList>
            <person name="Lee D.-Y."/>
            <person name="Jeon J."/>
            <person name="Kim K.-T."/>
            <person name="Cheong K."/>
            <person name="Song H."/>
            <person name="Choi G."/>
            <person name="Ko J."/>
            <person name="Opiyo S.O."/>
            <person name="Zuo S."/>
            <person name="Madhav S."/>
            <person name="Lee Y.-H."/>
            <person name="Wang G.-L."/>
        </authorList>
    </citation>
    <scope>NUCLEOTIDE SEQUENCE</scope>
    <source>
        <strain evidence="10">AG1-IA WGL</strain>
    </source>
</reference>
<dbReference type="EMBL" id="JACYCD010000703">
    <property type="protein sequence ID" value="KAF8687877.1"/>
    <property type="molecule type" value="Genomic_DNA"/>
</dbReference>
<keyword evidence="7" id="KW-0482">Metalloprotease</keyword>
<dbReference type="GO" id="GO:0006508">
    <property type="term" value="P:proteolysis"/>
    <property type="evidence" value="ECO:0007669"/>
    <property type="project" value="UniProtKB-KW"/>
</dbReference>
<keyword evidence="3" id="KW-0645">Protease</keyword>
<evidence type="ECO:0000256" key="7">
    <source>
        <dbReference type="ARBA" id="ARBA00023049"/>
    </source>
</evidence>
<dbReference type="Proteomes" id="UP000602905">
    <property type="component" value="Unassembled WGS sequence"/>
</dbReference>
<dbReference type="Gene3D" id="3.40.390.10">
    <property type="entry name" value="Collagenase (Catalytic Domain)"/>
    <property type="match status" value="1"/>
</dbReference>
<dbReference type="InterPro" id="IPR024079">
    <property type="entry name" value="MetalloPept_cat_dom_sf"/>
</dbReference>
<dbReference type="InterPro" id="IPR029463">
    <property type="entry name" value="Lys_MEP"/>
</dbReference>
<accession>A0A8H7HJS7</accession>
<organism evidence="10 11">
    <name type="scientific">Rhizoctonia solani</name>
    <dbReference type="NCBI Taxonomy" id="456999"/>
    <lineage>
        <taxon>Eukaryota</taxon>
        <taxon>Fungi</taxon>
        <taxon>Dikarya</taxon>
        <taxon>Basidiomycota</taxon>
        <taxon>Agaricomycotina</taxon>
        <taxon>Agaricomycetes</taxon>
        <taxon>Cantharellales</taxon>
        <taxon>Ceratobasidiaceae</taxon>
        <taxon>Rhizoctonia</taxon>
    </lineage>
</organism>
<comment type="caution">
    <text evidence="10">The sequence shown here is derived from an EMBL/GenBank/DDBJ whole genome shotgun (WGS) entry which is preliminary data.</text>
</comment>
<dbReference type="SUPFAM" id="SSF55486">
    <property type="entry name" value="Metalloproteases ('zincins'), catalytic domain"/>
    <property type="match status" value="1"/>
</dbReference>
<feature type="domain" description="Lysine-specific metallo-endopeptidase" evidence="9">
    <location>
        <begin position="239"/>
        <end position="364"/>
    </location>
</feature>
<keyword evidence="8" id="KW-0732">Signal</keyword>
<comment type="cofactor">
    <cofactor evidence="1">
        <name>Zn(2+)</name>
        <dbReference type="ChEBI" id="CHEBI:29105"/>
    </cofactor>
</comment>
<dbReference type="GO" id="GO:0046872">
    <property type="term" value="F:metal ion binding"/>
    <property type="evidence" value="ECO:0007669"/>
    <property type="project" value="UniProtKB-KW"/>
</dbReference>
<keyword evidence="4" id="KW-0479">Metal-binding</keyword>
<evidence type="ECO:0000256" key="8">
    <source>
        <dbReference type="SAM" id="SignalP"/>
    </source>
</evidence>